<feature type="transmembrane region" description="Helical" evidence="8">
    <location>
        <begin position="297"/>
        <end position="315"/>
    </location>
</feature>
<feature type="transmembrane region" description="Helical" evidence="8">
    <location>
        <begin position="232"/>
        <end position="251"/>
    </location>
</feature>
<keyword evidence="3" id="KW-0813">Transport</keyword>
<feature type="transmembrane region" description="Helical" evidence="8">
    <location>
        <begin position="266"/>
        <end position="285"/>
    </location>
</feature>
<dbReference type="NCBIfam" id="TIGR00792">
    <property type="entry name" value="gph"/>
    <property type="match status" value="1"/>
</dbReference>
<name>A0AA48KSW1_9ALTE</name>
<organism evidence="9 10">
    <name type="scientific">Planctobacterium marinum</name>
    <dbReference type="NCBI Taxonomy" id="1631968"/>
    <lineage>
        <taxon>Bacteria</taxon>
        <taxon>Pseudomonadati</taxon>
        <taxon>Pseudomonadota</taxon>
        <taxon>Gammaproteobacteria</taxon>
        <taxon>Alteromonadales</taxon>
        <taxon>Alteromonadaceae</taxon>
        <taxon>Planctobacterium</taxon>
    </lineage>
</organism>
<dbReference type="PANTHER" id="PTHR11328">
    <property type="entry name" value="MAJOR FACILITATOR SUPERFAMILY DOMAIN-CONTAINING PROTEIN"/>
    <property type="match status" value="1"/>
</dbReference>
<evidence type="ECO:0000256" key="8">
    <source>
        <dbReference type="SAM" id="Phobius"/>
    </source>
</evidence>
<evidence type="ECO:0000256" key="3">
    <source>
        <dbReference type="ARBA" id="ARBA00022448"/>
    </source>
</evidence>
<dbReference type="Proteomes" id="UP001333710">
    <property type="component" value="Chromosome"/>
</dbReference>
<feature type="transmembrane region" description="Helical" evidence="8">
    <location>
        <begin position="83"/>
        <end position="102"/>
    </location>
</feature>
<dbReference type="GO" id="GO:0005886">
    <property type="term" value="C:plasma membrane"/>
    <property type="evidence" value="ECO:0007669"/>
    <property type="project" value="UniProtKB-SubCell"/>
</dbReference>
<evidence type="ECO:0000256" key="2">
    <source>
        <dbReference type="ARBA" id="ARBA00009617"/>
    </source>
</evidence>
<dbReference type="GO" id="GO:0015293">
    <property type="term" value="F:symporter activity"/>
    <property type="evidence" value="ECO:0007669"/>
    <property type="project" value="InterPro"/>
</dbReference>
<dbReference type="InterPro" id="IPR018043">
    <property type="entry name" value="Na/Gal_symport_CS"/>
</dbReference>
<dbReference type="AlphaFoldDB" id="A0AA48KSW1"/>
<comment type="similarity">
    <text evidence="2">Belongs to the sodium:galactoside symporter (TC 2.A.2) family.</text>
</comment>
<keyword evidence="4" id="KW-1003">Cell membrane</keyword>
<feature type="transmembrane region" description="Helical" evidence="8">
    <location>
        <begin position="150"/>
        <end position="171"/>
    </location>
</feature>
<dbReference type="InterPro" id="IPR001927">
    <property type="entry name" value="Na/Gal_symport"/>
</dbReference>
<accession>A0AA48KSW1</accession>
<keyword evidence="7 8" id="KW-0472">Membrane</keyword>
<gene>
    <name evidence="9" type="primary">ynaJ</name>
    <name evidence="9" type="ORF">MACH26_02960</name>
</gene>
<dbReference type="GO" id="GO:0008643">
    <property type="term" value="P:carbohydrate transport"/>
    <property type="evidence" value="ECO:0007669"/>
    <property type="project" value="InterPro"/>
</dbReference>
<dbReference type="PROSITE" id="PS00872">
    <property type="entry name" value="NA_GALACTOSIDE_SYMP"/>
    <property type="match status" value="1"/>
</dbReference>
<dbReference type="Gene3D" id="1.20.1250.20">
    <property type="entry name" value="MFS general substrate transporter like domains"/>
    <property type="match status" value="2"/>
</dbReference>
<evidence type="ECO:0000256" key="7">
    <source>
        <dbReference type="ARBA" id="ARBA00023136"/>
    </source>
</evidence>
<protein>
    <submittedName>
        <fullName evidence="9">MFS transporter</fullName>
    </submittedName>
</protein>
<dbReference type="CDD" id="cd17332">
    <property type="entry name" value="MFS_MelB_like"/>
    <property type="match status" value="1"/>
</dbReference>
<feature type="transmembrane region" description="Helical" evidence="8">
    <location>
        <begin position="183"/>
        <end position="203"/>
    </location>
</feature>
<feature type="transmembrane region" description="Helical" evidence="8">
    <location>
        <begin position="114"/>
        <end position="138"/>
    </location>
</feature>
<feature type="transmembrane region" description="Helical" evidence="8">
    <location>
        <begin position="363"/>
        <end position="386"/>
    </location>
</feature>
<evidence type="ECO:0000256" key="4">
    <source>
        <dbReference type="ARBA" id="ARBA00022475"/>
    </source>
</evidence>
<keyword evidence="5 8" id="KW-0812">Transmembrane</keyword>
<dbReference type="KEGG" id="pmaw:MACH26_02960"/>
<proteinExistence type="inferred from homology"/>
<feature type="transmembrane region" description="Helical" evidence="8">
    <location>
        <begin position="321"/>
        <end position="342"/>
    </location>
</feature>
<keyword evidence="10" id="KW-1185">Reference proteome</keyword>
<evidence type="ECO:0000313" key="9">
    <source>
        <dbReference type="EMBL" id="BDX04775.1"/>
    </source>
</evidence>
<evidence type="ECO:0000256" key="5">
    <source>
        <dbReference type="ARBA" id="ARBA00022692"/>
    </source>
</evidence>
<evidence type="ECO:0000256" key="1">
    <source>
        <dbReference type="ARBA" id="ARBA00004651"/>
    </source>
</evidence>
<dbReference type="GO" id="GO:0006814">
    <property type="term" value="P:sodium ion transport"/>
    <property type="evidence" value="ECO:0007669"/>
    <property type="project" value="InterPro"/>
</dbReference>
<dbReference type="SUPFAM" id="SSF103473">
    <property type="entry name" value="MFS general substrate transporter"/>
    <property type="match status" value="1"/>
</dbReference>
<feature type="transmembrane region" description="Helical" evidence="8">
    <location>
        <begin position="406"/>
        <end position="428"/>
    </location>
</feature>
<evidence type="ECO:0000256" key="6">
    <source>
        <dbReference type="ARBA" id="ARBA00022989"/>
    </source>
</evidence>
<dbReference type="Pfam" id="PF13347">
    <property type="entry name" value="MFS_2"/>
    <property type="match status" value="1"/>
</dbReference>
<dbReference type="EMBL" id="AP027272">
    <property type="protein sequence ID" value="BDX04775.1"/>
    <property type="molecule type" value="Genomic_DNA"/>
</dbReference>
<reference evidence="9" key="1">
    <citation type="submission" date="2023-01" db="EMBL/GenBank/DDBJ databases">
        <title>Complete genome sequence of Planctobacterium marinum strain Dej080120_11.</title>
        <authorList>
            <person name="Ueki S."/>
            <person name="Maruyama F."/>
        </authorList>
    </citation>
    <scope>NUCLEOTIDE SEQUENCE</scope>
    <source>
        <strain evidence="9">Dej080120_11</strain>
    </source>
</reference>
<dbReference type="InterPro" id="IPR039672">
    <property type="entry name" value="MFS_2"/>
</dbReference>
<dbReference type="PANTHER" id="PTHR11328:SF24">
    <property type="entry name" value="MAJOR FACILITATOR SUPERFAMILY (MFS) PROFILE DOMAIN-CONTAINING PROTEIN"/>
    <property type="match status" value="1"/>
</dbReference>
<keyword evidence="6 8" id="KW-1133">Transmembrane helix</keyword>
<dbReference type="InterPro" id="IPR036259">
    <property type="entry name" value="MFS_trans_sf"/>
</dbReference>
<comment type="subcellular location">
    <subcellularLocation>
        <location evidence="1">Cell membrane</location>
        <topology evidence="1">Multi-pass membrane protein</topology>
    </subcellularLocation>
</comment>
<sequence>MNNSMKLSLKEKLGYAMGDVASNFYWRVLDLFLLIFYTDVFGIPAAAVGTMILVTRLIDAFSDPVMGAIADRTRTRFGQFRPYLLWGAIPLAAAGVLTFTVPETGENGKLLWAYATYIFLMLAYTFINVPYGALMGIMTSDTQQRTQLTSFRFIGAFSGGTLVAWCTPELVAWLGNGDDARGWQLAMLLYGAITCGLFAITFFTTRERIQVPAQQNSTALTDLQDLLQNKPWLVLFSLALIIMLTISLRGSSGTFYLKYYVGREDLIGLFGMVYMLSLAVGAAITPLLCKLMDKRRLLMLLMSAVTLFSALFYFLPKDNLLLIFTLQGLIGLCLGPKSPLVFSMYADTADFGEWKNGRRATAMVFSAAAFSQKLGGALAGAIIGWGLASLGYTPNQIQSDASEHGILLLMSLLPSLFALISVVIIHFYSLDEQRLDRIQAELTQRREGQS</sequence>
<evidence type="ECO:0000313" key="10">
    <source>
        <dbReference type="Proteomes" id="UP001333710"/>
    </source>
</evidence>
<feature type="transmembrane region" description="Helical" evidence="8">
    <location>
        <begin position="31"/>
        <end position="54"/>
    </location>
</feature>